<evidence type="ECO:0000313" key="9">
    <source>
        <dbReference type="EMBL" id="GAA3618298.1"/>
    </source>
</evidence>
<dbReference type="InterPro" id="IPR036217">
    <property type="entry name" value="MethylDNA_cys_MeTrfase_DNAb"/>
</dbReference>
<dbReference type="SUPFAM" id="SSF46767">
    <property type="entry name" value="Methylated DNA-protein cysteine methyltransferase, C-terminal domain"/>
    <property type="match status" value="1"/>
</dbReference>
<organism evidence="9 10">
    <name type="scientific">Kineosporia mesophila</name>
    <dbReference type="NCBI Taxonomy" id="566012"/>
    <lineage>
        <taxon>Bacteria</taxon>
        <taxon>Bacillati</taxon>
        <taxon>Actinomycetota</taxon>
        <taxon>Actinomycetes</taxon>
        <taxon>Kineosporiales</taxon>
        <taxon>Kineosporiaceae</taxon>
        <taxon>Kineosporia</taxon>
    </lineage>
</organism>
<feature type="domain" description="Methylated-DNA-[protein]-cysteine S-methyltransferase DNA binding" evidence="7">
    <location>
        <begin position="173"/>
        <end position="251"/>
    </location>
</feature>
<evidence type="ECO:0000259" key="7">
    <source>
        <dbReference type="Pfam" id="PF01035"/>
    </source>
</evidence>
<dbReference type="InterPro" id="IPR014048">
    <property type="entry name" value="MethylDNA_cys_MeTrfase_DNA-bd"/>
</dbReference>
<dbReference type="PANTHER" id="PTHR10815">
    <property type="entry name" value="METHYLATED-DNA--PROTEIN-CYSTEINE METHYLTRANSFERASE"/>
    <property type="match status" value="1"/>
</dbReference>
<comment type="catalytic activity">
    <reaction evidence="6">
        <text>a 6-O-methyl-2'-deoxyguanosine in DNA + L-cysteinyl-[protein] = S-methyl-L-cysteinyl-[protein] + a 2'-deoxyguanosine in DNA</text>
        <dbReference type="Rhea" id="RHEA:24000"/>
        <dbReference type="Rhea" id="RHEA-COMP:10131"/>
        <dbReference type="Rhea" id="RHEA-COMP:10132"/>
        <dbReference type="Rhea" id="RHEA-COMP:11367"/>
        <dbReference type="Rhea" id="RHEA-COMP:11368"/>
        <dbReference type="ChEBI" id="CHEBI:29950"/>
        <dbReference type="ChEBI" id="CHEBI:82612"/>
        <dbReference type="ChEBI" id="CHEBI:85445"/>
        <dbReference type="ChEBI" id="CHEBI:85448"/>
        <dbReference type="EC" id="2.1.1.63"/>
    </reaction>
</comment>
<reference evidence="10" key="1">
    <citation type="journal article" date="2019" name="Int. J. Syst. Evol. Microbiol.">
        <title>The Global Catalogue of Microorganisms (GCM) 10K type strain sequencing project: providing services to taxonomists for standard genome sequencing and annotation.</title>
        <authorList>
            <consortium name="The Broad Institute Genomics Platform"/>
            <consortium name="The Broad Institute Genome Sequencing Center for Infectious Disease"/>
            <person name="Wu L."/>
            <person name="Ma J."/>
        </authorList>
    </citation>
    <scope>NUCLEOTIDE SEQUENCE [LARGE SCALE GENOMIC DNA]</scope>
    <source>
        <strain evidence="10">JCM 16902</strain>
    </source>
</reference>
<dbReference type="Gene3D" id="3.30.160.70">
    <property type="entry name" value="Methylated DNA-protein cysteine methyltransferase domain"/>
    <property type="match status" value="1"/>
</dbReference>
<dbReference type="InterPro" id="IPR001497">
    <property type="entry name" value="MethylDNA_cys_MeTrfase_AS"/>
</dbReference>
<evidence type="ECO:0000256" key="5">
    <source>
        <dbReference type="ARBA" id="ARBA00023204"/>
    </source>
</evidence>
<evidence type="ECO:0000313" key="10">
    <source>
        <dbReference type="Proteomes" id="UP001501074"/>
    </source>
</evidence>
<dbReference type="InterPro" id="IPR036631">
    <property type="entry name" value="MGMT_N_sf"/>
</dbReference>
<dbReference type="CDD" id="cd06445">
    <property type="entry name" value="ATase"/>
    <property type="match status" value="1"/>
</dbReference>
<dbReference type="PROSITE" id="PS00374">
    <property type="entry name" value="MGMT"/>
    <property type="match status" value="1"/>
</dbReference>
<evidence type="ECO:0000256" key="3">
    <source>
        <dbReference type="ARBA" id="ARBA00022679"/>
    </source>
</evidence>
<comment type="catalytic activity">
    <reaction evidence="1">
        <text>a 4-O-methyl-thymidine in DNA + L-cysteinyl-[protein] = a thymidine in DNA + S-methyl-L-cysteinyl-[protein]</text>
        <dbReference type="Rhea" id="RHEA:53428"/>
        <dbReference type="Rhea" id="RHEA-COMP:10131"/>
        <dbReference type="Rhea" id="RHEA-COMP:10132"/>
        <dbReference type="Rhea" id="RHEA-COMP:13555"/>
        <dbReference type="Rhea" id="RHEA-COMP:13556"/>
        <dbReference type="ChEBI" id="CHEBI:29950"/>
        <dbReference type="ChEBI" id="CHEBI:82612"/>
        <dbReference type="ChEBI" id="CHEBI:137386"/>
        <dbReference type="ChEBI" id="CHEBI:137387"/>
        <dbReference type="EC" id="2.1.1.63"/>
    </reaction>
</comment>
<sequence>MNIFHQRAALSTPKEAAVLTDTDEAFPEELAELDAVELSAVEHALTDLLDRGPTEHGKGFGPRTDHADHQARLRARLARAAGEHELLDVAYRTIDTELGPLLLAATPQGLVRVAFAVEGHEKVLIDLADRVGPRVLHAPAQLDLAAHQIDEYLHGDRHRFDLTLDLRLASGSFRHSVLTHLQTLAYGSTASYAAVAVAAGSPKAVRAVGTACARNPLPVVVPCHRVVRSDGTMGQYVGGPVAKQTLLQLESSGAAA</sequence>
<keyword evidence="2" id="KW-0489">Methyltransferase</keyword>
<dbReference type="Pfam" id="PF02870">
    <property type="entry name" value="Methyltransf_1N"/>
    <property type="match status" value="1"/>
</dbReference>
<proteinExistence type="predicted"/>
<keyword evidence="10" id="KW-1185">Reference proteome</keyword>
<keyword evidence="3" id="KW-0808">Transferase</keyword>
<dbReference type="EMBL" id="BAAAZO010000006">
    <property type="protein sequence ID" value="GAA3618298.1"/>
    <property type="molecule type" value="Genomic_DNA"/>
</dbReference>
<dbReference type="Proteomes" id="UP001501074">
    <property type="component" value="Unassembled WGS sequence"/>
</dbReference>
<comment type="caution">
    <text evidence="9">The sequence shown here is derived from an EMBL/GenBank/DDBJ whole genome shotgun (WGS) entry which is preliminary data.</text>
</comment>
<evidence type="ECO:0008006" key="11">
    <source>
        <dbReference type="Google" id="ProtNLM"/>
    </source>
</evidence>
<dbReference type="SUPFAM" id="SSF53155">
    <property type="entry name" value="Methylated DNA-protein cysteine methyltransferase domain"/>
    <property type="match status" value="1"/>
</dbReference>
<dbReference type="Gene3D" id="1.10.10.10">
    <property type="entry name" value="Winged helix-like DNA-binding domain superfamily/Winged helix DNA-binding domain"/>
    <property type="match status" value="1"/>
</dbReference>
<evidence type="ECO:0000256" key="1">
    <source>
        <dbReference type="ARBA" id="ARBA00001286"/>
    </source>
</evidence>
<evidence type="ECO:0000256" key="2">
    <source>
        <dbReference type="ARBA" id="ARBA00022603"/>
    </source>
</evidence>
<keyword evidence="4" id="KW-0227">DNA damage</keyword>
<evidence type="ECO:0000256" key="6">
    <source>
        <dbReference type="ARBA" id="ARBA00049348"/>
    </source>
</evidence>
<feature type="domain" description="Methylguanine DNA methyltransferase ribonuclease-like" evidence="8">
    <location>
        <begin position="90"/>
        <end position="166"/>
    </location>
</feature>
<evidence type="ECO:0000259" key="8">
    <source>
        <dbReference type="Pfam" id="PF02870"/>
    </source>
</evidence>
<keyword evidence="5" id="KW-0234">DNA repair</keyword>
<accession>A0ABP6ZTD6</accession>
<gene>
    <name evidence="9" type="ORF">GCM10022223_38780</name>
</gene>
<name>A0ABP6ZTD6_9ACTN</name>
<dbReference type="NCBIfam" id="TIGR00589">
    <property type="entry name" value="ogt"/>
    <property type="match status" value="1"/>
</dbReference>
<protein>
    <recommendedName>
        <fullName evidence="11">Methylated-DNA--[protein]-cysteine S-methyltransferase</fullName>
    </recommendedName>
</protein>
<dbReference type="InterPro" id="IPR036388">
    <property type="entry name" value="WH-like_DNA-bd_sf"/>
</dbReference>
<dbReference type="PANTHER" id="PTHR10815:SF5">
    <property type="entry name" value="METHYLATED-DNA--PROTEIN-CYSTEINE METHYLTRANSFERASE"/>
    <property type="match status" value="1"/>
</dbReference>
<evidence type="ECO:0000256" key="4">
    <source>
        <dbReference type="ARBA" id="ARBA00022763"/>
    </source>
</evidence>
<dbReference type="Pfam" id="PF01035">
    <property type="entry name" value="DNA_binding_1"/>
    <property type="match status" value="1"/>
</dbReference>
<dbReference type="InterPro" id="IPR008332">
    <property type="entry name" value="MethylG_MeTrfase_N"/>
</dbReference>